<evidence type="ECO:0000313" key="2">
    <source>
        <dbReference type="EMBL" id="CAG9320395.1"/>
    </source>
</evidence>
<accession>A0AAU9J516</accession>
<feature type="compositionally biased region" description="Polar residues" evidence="1">
    <location>
        <begin position="45"/>
        <end position="57"/>
    </location>
</feature>
<evidence type="ECO:0000256" key="1">
    <source>
        <dbReference type="SAM" id="MobiDB-lite"/>
    </source>
</evidence>
<protein>
    <submittedName>
        <fullName evidence="2">Uncharacterized protein</fullName>
    </submittedName>
</protein>
<proteinExistence type="predicted"/>
<comment type="caution">
    <text evidence="2">The sequence shown here is derived from an EMBL/GenBank/DDBJ whole genome shotgun (WGS) entry which is preliminary data.</text>
</comment>
<sequence>MASSSFLERFKNKTQTLGRTGEIGTGESKAVSKLPEFIDRLQSTSSFSPYRQQNNSIHAKLKLPKLESKETLENSKTPRPIIKPSPEATSRILTDIYQENSKSPLKRRIKNKSMERLPEANSKGIVSLKSKMDKMKFSINQNRNDNTHFTDRSYQSKEKVLPPIYRYQSETRRVDHSFLKPPIYSSFGRQ</sequence>
<dbReference type="EMBL" id="CAJZBQ010000025">
    <property type="protein sequence ID" value="CAG9320395.1"/>
    <property type="molecule type" value="Genomic_DNA"/>
</dbReference>
<organism evidence="2 3">
    <name type="scientific">Blepharisma stoltei</name>
    <dbReference type="NCBI Taxonomy" id="1481888"/>
    <lineage>
        <taxon>Eukaryota</taxon>
        <taxon>Sar</taxon>
        <taxon>Alveolata</taxon>
        <taxon>Ciliophora</taxon>
        <taxon>Postciliodesmatophora</taxon>
        <taxon>Heterotrichea</taxon>
        <taxon>Heterotrichida</taxon>
        <taxon>Blepharismidae</taxon>
        <taxon>Blepharisma</taxon>
    </lineage>
</organism>
<name>A0AAU9J516_9CILI</name>
<evidence type="ECO:0000313" key="3">
    <source>
        <dbReference type="Proteomes" id="UP001162131"/>
    </source>
</evidence>
<gene>
    <name evidence="2" type="ORF">BSTOLATCC_MIC26311</name>
</gene>
<feature type="region of interest" description="Disordered" evidence="1">
    <location>
        <begin position="45"/>
        <end position="123"/>
    </location>
</feature>
<keyword evidence="3" id="KW-1185">Reference proteome</keyword>
<dbReference type="AlphaFoldDB" id="A0AAU9J516"/>
<reference evidence="2" key="1">
    <citation type="submission" date="2021-09" db="EMBL/GenBank/DDBJ databases">
        <authorList>
            <consortium name="AG Swart"/>
            <person name="Singh M."/>
            <person name="Singh A."/>
            <person name="Seah K."/>
            <person name="Emmerich C."/>
        </authorList>
    </citation>
    <scope>NUCLEOTIDE SEQUENCE</scope>
    <source>
        <strain evidence="2">ATCC30299</strain>
    </source>
</reference>
<feature type="region of interest" description="Disordered" evidence="1">
    <location>
        <begin position="1"/>
        <end position="25"/>
    </location>
</feature>
<feature type="compositionally biased region" description="Basic and acidic residues" evidence="1">
    <location>
        <begin position="64"/>
        <end position="73"/>
    </location>
</feature>
<dbReference type="Proteomes" id="UP001162131">
    <property type="component" value="Unassembled WGS sequence"/>
</dbReference>
<feature type="compositionally biased region" description="Polar residues" evidence="1">
    <location>
        <begin position="87"/>
        <end position="103"/>
    </location>
</feature>